<reference evidence="1" key="2">
    <citation type="submission" date="2020-11" db="EMBL/GenBank/DDBJ databases">
        <authorList>
            <person name="McCartney M.A."/>
            <person name="Auch B."/>
            <person name="Kono T."/>
            <person name="Mallez S."/>
            <person name="Becker A."/>
            <person name="Gohl D.M."/>
            <person name="Silverstein K.A.T."/>
            <person name="Koren S."/>
            <person name="Bechman K.B."/>
            <person name="Herman A."/>
            <person name="Abrahante J.E."/>
            <person name="Garbe J."/>
        </authorList>
    </citation>
    <scope>NUCLEOTIDE SEQUENCE</scope>
    <source>
        <strain evidence="1">Duluth1</strain>
        <tissue evidence="1">Whole animal</tissue>
    </source>
</reference>
<organism evidence="1 2">
    <name type="scientific">Dreissena polymorpha</name>
    <name type="common">Zebra mussel</name>
    <name type="synonym">Mytilus polymorpha</name>
    <dbReference type="NCBI Taxonomy" id="45954"/>
    <lineage>
        <taxon>Eukaryota</taxon>
        <taxon>Metazoa</taxon>
        <taxon>Spiralia</taxon>
        <taxon>Lophotrochozoa</taxon>
        <taxon>Mollusca</taxon>
        <taxon>Bivalvia</taxon>
        <taxon>Autobranchia</taxon>
        <taxon>Heteroconchia</taxon>
        <taxon>Euheterodonta</taxon>
        <taxon>Imparidentia</taxon>
        <taxon>Neoheterodontei</taxon>
        <taxon>Myida</taxon>
        <taxon>Dreissenoidea</taxon>
        <taxon>Dreissenidae</taxon>
        <taxon>Dreissena</taxon>
    </lineage>
</organism>
<evidence type="ECO:0000313" key="1">
    <source>
        <dbReference type="EMBL" id="KAH3823700.1"/>
    </source>
</evidence>
<protein>
    <submittedName>
        <fullName evidence="1">Uncharacterized protein</fullName>
    </submittedName>
</protein>
<sequence>MRIGGSVVECLAATLAARVRFPADASGHDIRYATATKMYPGKANKDHRPSISDCISELTDPLVNSKDSLHYTISDVSYQISDVSEYATPSDVPDDWPSIARSRPSDIKGEYDTISNFKATKKSNSRVALVHAYSHASIVPANETKTLTVTW</sequence>
<dbReference type="Proteomes" id="UP000828390">
    <property type="component" value="Unassembled WGS sequence"/>
</dbReference>
<accession>A0A9D4JT58</accession>
<keyword evidence="2" id="KW-1185">Reference proteome</keyword>
<comment type="caution">
    <text evidence="1">The sequence shown here is derived from an EMBL/GenBank/DDBJ whole genome shotgun (WGS) entry which is preliminary data.</text>
</comment>
<dbReference type="AlphaFoldDB" id="A0A9D4JT58"/>
<proteinExistence type="predicted"/>
<evidence type="ECO:0000313" key="2">
    <source>
        <dbReference type="Proteomes" id="UP000828390"/>
    </source>
</evidence>
<gene>
    <name evidence="1" type="ORF">DPMN_125515</name>
</gene>
<reference evidence="1" key="1">
    <citation type="journal article" date="2019" name="bioRxiv">
        <title>The Genome of the Zebra Mussel, Dreissena polymorpha: A Resource for Invasive Species Research.</title>
        <authorList>
            <person name="McCartney M.A."/>
            <person name="Auch B."/>
            <person name="Kono T."/>
            <person name="Mallez S."/>
            <person name="Zhang Y."/>
            <person name="Obille A."/>
            <person name="Becker A."/>
            <person name="Abrahante J.E."/>
            <person name="Garbe J."/>
            <person name="Badalamenti J.P."/>
            <person name="Herman A."/>
            <person name="Mangelson H."/>
            <person name="Liachko I."/>
            <person name="Sullivan S."/>
            <person name="Sone E.D."/>
            <person name="Koren S."/>
            <person name="Silverstein K.A.T."/>
            <person name="Beckman K.B."/>
            <person name="Gohl D.M."/>
        </authorList>
    </citation>
    <scope>NUCLEOTIDE SEQUENCE</scope>
    <source>
        <strain evidence="1">Duluth1</strain>
        <tissue evidence="1">Whole animal</tissue>
    </source>
</reference>
<dbReference type="EMBL" id="JAIWYP010000005">
    <property type="protein sequence ID" value="KAH3823700.1"/>
    <property type="molecule type" value="Genomic_DNA"/>
</dbReference>
<name>A0A9D4JT58_DREPO</name>